<dbReference type="PROSITE" id="PS01063">
    <property type="entry name" value="SIGMA70_ECF"/>
    <property type="match status" value="1"/>
</dbReference>
<evidence type="ECO:0000256" key="4">
    <source>
        <dbReference type="ARBA" id="ARBA00023125"/>
    </source>
</evidence>
<accession>A0ABQ4QKR5</accession>
<dbReference type="CDD" id="cd06171">
    <property type="entry name" value="Sigma70_r4"/>
    <property type="match status" value="1"/>
</dbReference>
<evidence type="ECO:0000256" key="6">
    <source>
        <dbReference type="RuleBase" id="RU000716"/>
    </source>
</evidence>
<organism evidence="9 10">
    <name type="scientific">Methylobacterium cerastii</name>
    <dbReference type="NCBI Taxonomy" id="932741"/>
    <lineage>
        <taxon>Bacteria</taxon>
        <taxon>Pseudomonadati</taxon>
        <taxon>Pseudomonadota</taxon>
        <taxon>Alphaproteobacteria</taxon>
        <taxon>Hyphomicrobiales</taxon>
        <taxon>Methylobacteriaceae</taxon>
        <taxon>Methylobacterium</taxon>
    </lineage>
</organism>
<keyword evidence="4 6" id="KW-0238">DNA-binding</keyword>
<evidence type="ECO:0000259" key="7">
    <source>
        <dbReference type="Pfam" id="PF04542"/>
    </source>
</evidence>
<dbReference type="InterPro" id="IPR014284">
    <property type="entry name" value="RNA_pol_sigma-70_dom"/>
</dbReference>
<evidence type="ECO:0000259" key="8">
    <source>
        <dbReference type="Pfam" id="PF08281"/>
    </source>
</evidence>
<reference evidence="9 10" key="1">
    <citation type="journal article" date="2021" name="Front. Microbiol.">
        <title>Comprehensive Comparative Genomics and Phenotyping of Methylobacterium Species.</title>
        <authorList>
            <person name="Alessa O."/>
            <person name="Ogura Y."/>
            <person name="Fujitani Y."/>
            <person name="Takami H."/>
            <person name="Hayashi T."/>
            <person name="Sahin N."/>
            <person name="Tani A."/>
        </authorList>
    </citation>
    <scope>NUCLEOTIDE SEQUENCE [LARGE SCALE GENOMIC DNA]</scope>
    <source>
        <strain evidence="9 10">DSM 23679</strain>
    </source>
</reference>
<dbReference type="InterPro" id="IPR007627">
    <property type="entry name" value="RNA_pol_sigma70_r2"/>
</dbReference>
<sequence length="250" mass="26753">MLITTEDCNGTSESLSVEAPKLSDAIRIHLGEHLRTTYAASMQAPPPPHLGDLLARLEALLADAKGRDDAAFRAGLLEAATSLHSFAISLTRNPSAADDLVQDTMLRAWRSRGSFKVGTNLGAWLFTIMRNAFYSVHRKHAREVADSGGDHAARLTSLPEQGGHLDLQDVQAALGRLSPPMREALILVAVENVSYEEAAAILKCRIGTVKSRVWRARDQLAHMLGYTGAEVGADHLTLSAIGESAVGVGA</sequence>
<keyword evidence="3 6" id="KW-0731">Sigma factor</keyword>
<dbReference type="SUPFAM" id="SSF88659">
    <property type="entry name" value="Sigma3 and sigma4 domains of RNA polymerase sigma factors"/>
    <property type="match status" value="1"/>
</dbReference>
<dbReference type="NCBIfam" id="TIGR02937">
    <property type="entry name" value="sigma70-ECF"/>
    <property type="match status" value="1"/>
</dbReference>
<dbReference type="PANTHER" id="PTHR43133:SF25">
    <property type="entry name" value="RNA POLYMERASE SIGMA FACTOR RFAY-RELATED"/>
    <property type="match status" value="1"/>
</dbReference>
<keyword evidence="2 6" id="KW-0805">Transcription regulation</keyword>
<dbReference type="InterPro" id="IPR013324">
    <property type="entry name" value="RNA_pol_sigma_r3/r4-like"/>
</dbReference>
<dbReference type="InterPro" id="IPR000838">
    <property type="entry name" value="RNA_pol_sigma70_ECF_CS"/>
</dbReference>
<proteinExistence type="inferred from homology"/>
<dbReference type="RefSeq" id="WP_238272702.1">
    <property type="nucleotide sequence ID" value="NZ_BPQG01000056.1"/>
</dbReference>
<feature type="domain" description="RNA polymerase sigma-70 region 2" evidence="7">
    <location>
        <begin position="83"/>
        <end position="142"/>
    </location>
</feature>
<dbReference type="InterPro" id="IPR039425">
    <property type="entry name" value="RNA_pol_sigma-70-like"/>
</dbReference>
<keyword evidence="5 6" id="KW-0804">Transcription</keyword>
<dbReference type="SUPFAM" id="SSF88946">
    <property type="entry name" value="Sigma2 domain of RNA polymerase sigma factors"/>
    <property type="match status" value="1"/>
</dbReference>
<dbReference type="Gene3D" id="1.10.10.10">
    <property type="entry name" value="Winged helix-like DNA-binding domain superfamily/Winged helix DNA-binding domain"/>
    <property type="match status" value="1"/>
</dbReference>
<comment type="similarity">
    <text evidence="1 6">Belongs to the sigma-70 factor family. ECF subfamily.</text>
</comment>
<evidence type="ECO:0000256" key="3">
    <source>
        <dbReference type="ARBA" id="ARBA00023082"/>
    </source>
</evidence>
<dbReference type="Pfam" id="PF04542">
    <property type="entry name" value="Sigma70_r2"/>
    <property type="match status" value="1"/>
</dbReference>
<evidence type="ECO:0000256" key="1">
    <source>
        <dbReference type="ARBA" id="ARBA00010641"/>
    </source>
</evidence>
<dbReference type="InterPro" id="IPR013325">
    <property type="entry name" value="RNA_pol_sigma_r2"/>
</dbReference>
<dbReference type="PANTHER" id="PTHR43133">
    <property type="entry name" value="RNA POLYMERASE ECF-TYPE SIGMA FACTO"/>
    <property type="match status" value="1"/>
</dbReference>
<feature type="domain" description="RNA polymerase sigma factor 70 region 4 type 2" evidence="8">
    <location>
        <begin position="168"/>
        <end position="220"/>
    </location>
</feature>
<dbReference type="InterPro" id="IPR036388">
    <property type="entry name" value="WH-like_DNA-bd_sf"/>
</dbReference>
<keyword evidence="10" id="KW-1185">Reference proteome</keyword>
<dbReference type="Gene3D" id="1.10.1740.10">
    <property type="match status" value="1"/>
</dbReference>
<name>A0ABQ4QKR5_9HYPH</name>
<evidence type="ECO:0000313" key="10">
    <source>
        <dbReference type="Proteomes" id="UP001055117"/>
    </source>
</evidence>
<evidence type="ECO:0000256" key="5">
    <source>
        <dbReference type="ARBA" id="ARBA00023163"/>
    </source>
</evidence>
<protein>
    <recommendedName>
        <fullName evidence="6">RNA polymerase sigma factor</fullName>
    </recommendedName>
</protein>
<evidence type="ECO:0000313" key="9">
    <source>
        <dbReference type="EMBL" id="GJD45856.1"/>
    </source>
</evidence>
<dbReference type="Proteomes" id="UP001055117">
    <property type="component" value="Unassembled WGS sequence"/>
</dbReference>
<gene>
    <name evidence="9" type="ORF">AFCDBAGC_3734</name>
</gene>
<dbReference type="InterPro" id="IPR013249">
    <property type="entry name" value="RNA_pol_sigma70_r4_t2"/>
</dbReference>
<evidence type="ECO:0000256" key="2">
    <source>
        <dbReference type="ARBA" id="ARBA00023015"/>
    </source>
</evidence>
<dbReference type="Pfam" id="PF08281">
    <property type="entry name" value="Sigma70_r4_2"/>
    <property type="match status" value="1"/>
</dbReference>
<comment type="caution">
    <text evidence="9">The sequence shown here is derived from an EMBL/GenBank/DDBJ whole genome shotgun (WGS) entry which is preliminary data.</text>
</comment>
<dbReference type="EMBL" id="BPQG01000056">
    <property type="protein sequence ID" value="GJD45856.1"/>
    <property type="molecule type" value="Genomic_DNA"/>
</dbReference>